<dbReference type="RefSeq" id="WP_196265516.1">
    <property type="nucleotide sequence ID" value="NZ_JADQDN010000017.1"/>
</dbReference>
<reference evidence="3 4" key="1">
    <citation type="submission" date="2020-11" db="EMBL/GenBank/DDBJ databases">
        <authorList>
            <person name="Kim M.K."/>
        </authorList>
    </citation>
    <scope>NUCLEOTIDE SEQUENCE [LARGE SCALE GENOMIC DNA]</scope>
    <source>
        <strain evidence="3 4">BT290</strain>
    </source>
</reference>
<dbReference type="Proteomes" id="UP000611708">
    <property type="component" value="Unassembled WGS sequence"/>
</dbReference>
<feature type="compositionally biased region" description="Polar residues" evidence="1">
    <location>
        <begin position="43"/>
        <end position="54"/>
    </location>
</feature>
<accession>A0ABS0HXJ2</accession>
<gene>
    <name evidence="3" type="ORF">I2H36_19165</name>
</gene>
<feature type="domain" description="DUF4142" evidence="2">
    <location>
        <begin position="7"/>
        <end position="128"/>
    </location>
</feature>
<sequence>MEPHGDSKVRNEDLKRFANFEVQEQTTLSEVLRSMMDPGGTAATGSVSSQSGQPAMQMDASAHDLMQKMQNRQAGAEFDKMYLEAQLQGHRDLLQVQERYLQSNPQSREHVNLAKMARKHIRQHIALLEDTQNTIR</sequence>
<dbReference type="InterPro" id="IPR012347">
    <property type="entry name" value="Ferritin-like"/>
</dbReference>
<keyword evidence="4" id="KW-1185">Reference proteome</keyword>
<feature type="region of interest" description="Disordered" evidence="1">
    <location>
        <begin position="36"/>
        <end position="58"/>
    </location>
</feature>
<protein>
    <submittedName>
        <fullName evidence="3">DUF4142 domain-containing protein</fullName>
    </submittedName>
</protein>
<organism evidence="3 4">
    <name type="scientific">Microvirga terrestris</name>
    <dbReference type="NCBI Taxonomy" id="2791024"/>
    <lineage>
        <taxon>Bacteria</taxon>
        <taxon>Pseudomonadati</taxon>
        <taxon>Pseudomonadota</taxon>
        <taxon>Alphaproteobacteria</taxon>
        <taxon>Hyphomicrobiales</taxon>
        <taxon>Methylobacteriaceae</taxon>
        <taxon>Microvirga</taxon>
    </lineage>
</organism>
<evidence type="ECO:0000256" key="1">
    <source>
        <dbReference type="SAM" id="MobiDB-lite"/>
    </source>
</evidence>
<dbReference type="InterPro" id="IPR025419">
    <property type="entry name" value="DUF4142"/>
</dbReference>
<comment type="caution">
    <text evidence="3">The sequence shown here is derived from an EMBL/GenBank/DDBJ whole genome shotgun (WGS) entry which is preliminary data.</text>
</comment>
<name>A0ABS0HXJ2_9HYPH</name>
<evidence type="ECO:0000313" key="4">
    <source>
        <dbReference type="Proteomes" id="UP000611708"/>
    </source>
</evidence>
<dbReference type="Pfam" id="PF13628">
    <property type="entry name" value="DUF4142"/>
    <property type="match status" value="1"/>
</dbReference>
<proteinExistence type="predicted"/>
<evidence type="ECO:0000259" key="2">
    <source>
        <dbReference type="Pfam" id="PF13628"/>
    </source>
</evidence>
<evidence type="ECO:0000313" key="3">
    <source>
        <dbReference type="EMBL" id="MBF9198157.1"/>
    </source>
</evidence>
<dbReference type="Gene3D" id="1.20.1260.10">
    <property type="match status" value="1"/>
</dbReference>
<dbReference type="EMBL" id="JADQDN010000017">
    <property type="protein sequence ID" value="MBF9198157.1"/>
    <property type="molecule type" value="Genomic_DNA"/>
</dbReference>